<dbReference type="HOGENOM" id="CLU_045518_1_0_5"/>
<evidence type="ECO:0000259" key="7">
    <source>
        <dbReference type="Pfam" id="PF04321"/>
    </source>
</evidence>
<comment type="catalytic activity">
    <reaction evidence="5 6">
        <text>dTDP-beta-L-rhamnose + NADP(+) = dTDP-4-dehydro-beta-L-rhamnose + NADPH + H(+)</text>
        <dbReference type="Rhea" id="RHEA:21796"/>
        <dbReference type="ChEBI" id="CHEBI:15378"/>
        <dbReference type="ChEBI" id="CHEBI:57510"/>
        <dbReference type="ChEBI" id="CHEBI:57783"/>
        <dbReference type="ChEBI" id="CHEBI:58349"/>
        <dbReference type="ChEBI" id="CHEBI:62830"/>
        <dbReference type="EC" id="1.1.1.133"/>
    </reaction>
</comment>
<comment type="pathway">
    <text evidence="1 6">Carbohydrate biosynthesis; dTDP-L-rhamnose biosynthesis.</text>
</comment>
<dbReference type="InterPro" id="IPR029903">
    <property type="entry name" value="RmlD-like-bd"/>
</dbReference>
<dbReference type="EC" id="1.1.1.133" evidence="3 6"/>
<comment type="similarity">
    <text evidence="2 6">Belongs to the dTDP-4-dehydrorhamnose reductase family.</text>
</comment>
<keyword evidence="9" id="KW-1185">Reference proteome</keyword>
<feature type="domain" description="RmlD-like substrate binding" evidence="7">
    <location>
        <begin position="1"/>
        <end position="290"/>
    </location>
</feature>
<comment type="function">
    <text evidence="6">Catalyzes the reduction of dTDP-6-deoxy-L-lyxo-4-hexulose to yield dTDP-L-rhamnose.</text>
</comment>
<dbReference type="FunCoup" id="F1Z546">
    <property type="interactions" value="472"/>
</dbReference>
<evidence type="ECO:0000256" key="4">
    <source>
        <dbReference type="ARBA" id="ARBA00017099"/>
    </source>
</evidence>
<keyword evidence="6" id="KW-0521">NADP</keyword>
<dbReference type="Gene3D" id="3.90.25.10">
    <property type="entry name" value="UDP-galactose 4-epimerase, domain 1"/>
    <property type="match status" value="1"/>
</dbReference>
<accession>F1Z546</accession>
<dbReference type="PANTHER" id="PTHR10491:SF4">
    <property type="entry name" value="METHIONINE ADENOSYLTRANSFERASE 2 SUBUNIT BETA"/>
    <property type="match status" value="1"/>
</dbReference>
<reference evidence="8 9" key="1">
    <citation type="journal article" date="2012" name="J. Bacteriol.">
        <title>Draft Genome Sequence of Novosphingobium nitrogenifigens Y88T.</title>
        <authorList>
            <person name="Strabala T.J."/>
            <person name="Macdonald L."/>
            <person name="Liu V."/>
            <person name="Smit A.M."/>
        </authorList>
    </citation>
    <scope>NUCLEOTIDE SEQUENCE [LARGE SCALE GENOMIC DNA]</scope>
    <source>
        <strain evidence="8 9">DSM 19370</strain>
    </source>
</reference>
<dbReference type="GO" id="GO:0019305">
    <property type="term" value="P:dTDP-rhamnose biosynthetic process"/>
    <property type="evidence" value="ECO:0007669"/>
    <property type="project" value="UniProtKB-UniPathway"/>
</dbReference>
<dbReference type="UniPathway" id="UPA00124"/>
<keyword evidence="6" id="KW-0560">Oxidoreductase</keyword>
<proteinExistence type="inferred from homology"/>
<dbReference type="NCBIfam" id="TIGR01214">
    <property type="entry name" value="rmlD"/>
    <property type="match status" value="1"/>
</dbReference>
<dbReference type="Gene3D" id="3.40.50.720">
    <property type="entry name" value="NAD(P)-binding Rossmann-like Domain"/>
    <property type="match status" value="1"/>
</dbReference>
<dbReference type="eggNOG" id="COG1091">
    <property type="taxonomic scope" value="Bacteria"/>
</dbReference>
<evidence type="ECO:0000256" key="1">
    <source>
        <dbReference type="ARBA" id="ARBA00004781"/>
    </source>
</evidence>
<dbReference type="CDD" id="cd05254">
    <property type="entry name" value="dTDP_HR_like_SDR_e"/>
    <property type="match status" value="1"/>
</dbReference>
<dbReference type="Proteomes" id="UP000004728">
    <property type="component" value="Unassembled WGS sequence"/>
</dbReference>
<dbReference type="OrthoDB" id="9803892at2"/>
<dbReference type="GO" id="GO:0008831">
    <property type="term" value="F:dTDP-4-dehydrorhamnose reductase activity"/>
    <property type="evidence" value="ECO:0007669"/>
    <property type="project" value="UniProtKB-EC"/>
</dbReference>
<evidence type="ECO:0000313" key="8">
    <source>
        <dbReference type="EMBL" id="EGD60011.1"/>
    </source>
</evidence>
<dbReference type="PANTHER" id="PTHR10491">
    <property type="entry name" value="DTDP-4-DEHYDRORHAMNOSE REDUCTASE"/>
    <property type="match status" value="1"/>
</dbReference>
<comment type="caution">
    <text evidence="8">The sequence shown here is derived from an EMBL/GenBank/DDBJ whole genome shotgun (WGS) entry which is preliminary data.</text>
</comment>
<protein>
    <recommendedName>
        <fullName evidence="4 6">dTDP-4-dehydrorhamnose reductase</fullName>
        <ecNumber evidence="3 6">1.1.1.133</ecNumber>
    </recommendedName>
</protein>
<evidence type="ECO:0000256" key="3">
    <source>
        <dbReference type="ARBA" id="ARBA00012929"/>
    </source>
</evidence>
<dbReference type="RefSeq" id="WP_008068898.1">
    <property type="nucleotide sequence ID" value="NZ_AQWK01000005.1"/>
</dbReference>
<gene>
    <name evidence="8" type="ORF">Y88_1885</name>
</gene>
<dbReference type="SUPFAM" id="SSF51735">
    <property type="entry name" value="NAD(P)-binding Rossmann-fold domains"/>
    <property type="match status" value="1"/>
</dbReference>
<comment type="cofactor">
    <cofactor evidence="6">
        <name>Mg(2+)</name>
        <dbReference type="ChEBI" id="CHEBI:18420"/>
    </cofactor>
    <text evidence="6">Binds 1 Mg(2+) ion per monomer.</text>
</comment>
<dbReference type="InParanoid" id="F1Z546"/>
<dbReference type="InterPro" id="IPR005913">
    <property type="entry name" value="dTDP_dehydrorham_reduct"/>
</dbReference>
<evidence type="ECO:0000256" key="6">
    <source>
        <dbReference type="RuleBase" id="RU364082"/>
    </source>
</evidence>
<dbReference type="Pfam" id="PF04321">
    <property type="entry name" value="RmlD_sub_bind"/>
    <property type="match status" value="1"/>
</dbReference>
<dbReference type="AlphaFoldDB" id="F1Z546"/>
<name>F1Z546_9SPHN</name>
<dbReference type="EMBL" id="AEWJ01000023">
    <property type="protein sequence ID" value="EGD60011.1"/>
    <property type="molecule type" value="Genomic_DNA"/>
</dbReference>
<evidence type="ECO:0000256" key="5">
    <source>
        <dbReference type="ARBA" id="ARBA00048200"/>
    </source>
</evidence>
<evidence type="ECO:0000256" key="2">
    <source>
        <dbReference type="ARBA" id="ARBA00010944"/>
    </source>
</evidence>
<dbReference type="InterPro" id="IPR036291">
    <property type="entry name" value="NAD(P)-bd_dom_sf"/>
</dbReference>
<organism evidence="8 9">
    <name type="scientific">Novosphingobium nitrogenifigens DSM 19370</name>
    <dbReference type="NCBI Taxonomy" id="983920"/>
    <lineage>
        <taxon>Bacteria</taxon>
        <taxon>Pseudomonadati</taxon>
        <taxon>Pseudomonadota</taxon>
        <taxon>Alphaproteobacteria</taxon>
        <taxon>Sphingomonadales</taxon>
        <taxon>Sphingomonadaceae</taxon>
        <taxon>Novosphingobium</taxon>
    </lineage>
</organism>
<sequence>MRIAVTGTHGQVVQALGERSASSGCTIAAIGRPEIDLARPETLAGVFDRFAPDVIVSAAAYTAVNHAEAEPDLAMVVNCAGAGAVAAEAARLGVPVIHLSTDYVYAGTGNRPWREDDPTDPLGVYGVTKLAGERAVAAITPDHVILRTAWIYSPFGTNFVKTMLRLAVDRPQVRVVADQVGNPTSALDIADGIIAIARNLVADRSDALRGVFHMAGRDEASWADFAEGIFEQSAARGGPVASVARITTDEFPTPAPRPANSRLDCGKLAELHGVILPPWRVSLGPVIDRLVASGAFA</sequence>
<evidence type="ECO:0000313" key="9">
    <source>
        <dbReference type="Proteomes" id="UP000004728"/>
    </source>
</evidence>
<dbReference type="STRING" id="983920.Y88_1885"/>